<dbReference type="AlphaFoldDB" id="I3EJF4"/>
<dbReference type="SUPFAM" id="SSF57770">
    <property type="entry name" value="Methionyl-tRNA synthetase (MetRS), Zn-domain"/>
    <property type="match status" value="1"/>
</dbReference>
<keyword evidence="15" id="KW-1185">Reference proteome</keyword>
<keyword evidence="6 11" id="KW-0067">ATP-binding</keyword>
<dbReference type="Gene3D" id="2.20.28.20">
    <property type="entry name" value="Methionyl-tRNA synthetase, Zn-domain"/>
    <property type="match status" value="1"/>
</dbReference>
<keyword evidence="7 11" id="KW-0648">Protein biosynthesis</keyword>
<dbReference type="Gene3D" id="1.10.730.10">
    <property type="entry name" value="Isoleucyl-tRNA Synthetase, Domain 1"/>
    <property type="match status" value="1"/>
</dbReference>
<name>I3EJF4_NEMP3</name>
<dbReference type="InterPro" id="IPR041872">
    <property type="entry name" value="Anticodon_Met"/>
</dbReference>
<evidence type="ECO:0000256" key="10">
    <source>
        <dbReference type="ARBA" id="ARBA00047364"/>
    </source>
</evidence>
<sequence length="543" mass="61357">MARRIITAALPYVNNLPHLGNIVGSLLGADVYNRYCKMRGISTVFITGTDEYGTASEVSADKAGLSPQELCDINSARHKEVYDWFQINYDIFGRTSVDRHKEITQSVFLEMYNNGYFIEREEERYFCSGCSMFLADRYINGTCGICGSDSARGDQCDGCSAILAIDEIISPYCSTCKSVPVKKMTKHLFFELNKVQDKLNQLIEEHAGKWSSVARQISNDWKNKELIPRCITRDLKYNWGVPVPLPEYKDKVLYVWFDAPIGYITFTDMLGKRGWWTEPDVELCEFMGKDNVFFHSVFFPGMLVGCNQVKYPNLISATHYLTYEGDKFSKSMGRGIFGSDLLGDRIGCAGAWRFHLMRRRPETGDADFLWREFKESYNTILINTIGNLCNRILSYVKKRLNGTLTTPKLDSNTVQGVNTALNKYINHMDKAEIRSAIECIVDVAGMGNVYVQKAFAEKVDKAEMGVRISSAVNILVVIGRMLYPVVPKEGAELLSILRVADRSIPDEFTEELSDGHEIGDVHILFHPLTDAQAQAMESFCCNL</sequence>
<dbReference type="Pfam" id="PF09334">
    <property type="entry name" value="tRNA-synt_1g"/>
    <property type="match status" value="1"/>
</dbReference>
<evidence type="ECO:0000256" key="7">
    <source>
        <dbReference type="ARBA" id="ARBA00022917"/>
    </source>
</evidence>
<evidence type="ECO:0000313" key="15">
    <source>
        <dbReference type="Proteomes" id="UP000002872"/>
    </source>
</evidence>
<dbReference type="InterPro" id="IPR014729">
    <property type="entry name" value="Rossmann-like_a/b/a_fold"/>
</dbReference>
<evidence type="ECO:0000256" key="8">
    <source>
        <dbReference type="ARBA" id="ARBA00023146"/>
    </source>
</evidence>
<dbReference type="InterPro" id="IPR014758">
    <property type="entry name" value="Met-tRNA_synth"/>
</dbReference>
<dbReference type="FunCoup" id="I3EJF4">
    <property type="interactions" value="204"/>
</dbReference>
<reference evidence="14" key="1">
    <citation type="submission" date="2011-01" db="EMBL/GenBank/DDBJ databases">
        <title>The Genome Sequence of Nematocida parisii strain ERTm3.</title>
        <authorList>
            <consortium name="The Broad Institute Genome Sequencing Platform"/>
            <consortium name="The Broad Institute Genome Sequencing Center for Infectious Disease"/>
            <person name="Cuomo C."/>
            <person name="Troemel E."/>
            <person name="Young S.K."/>
            <person name="Zeng Q."/>
            <person name="Gargeya S."/>
            <person name="Fitzgerald M."/>
            <person name="Haas B."/>
            <person name="Abouelleil A."/>
            <person name="Alvarado L."/>
            <person name="Arachchi H.M."/>
            <person name="Berlin A."/>
            <person name="Chapman S.B."/>
            <person name="Gearin G."/>
            <person name="Goldberg J."/>
            <person name="Griggs A."/>
            <person name="Gujja S."/>
            <person name="Hansen M."/>
            <person name="Heiman D."/>
            <person name="Howarth C."/>
            <person name="Larimer J."/>
            <person name="Lui A."/>
            <person name="MacDonald P.J.P."/>
            <person name="McCowen C."/>
            <person name="Montmayeur A."/>
            <person name="Murphy C."/>
            <person name="Neiman D."/>
            <person name="Pearson M."/>
            <person name="Priest M."/>
            <person name="Roberts A."/>
            <person name="Saif S."/>
            <person name="Shea T."/>
            <person name="Sisk P."/>
            <person name="Stolte C."/>
            <person name="Sykes S."/>
            <person name="Wortman J."/>
            <person name="Nusbaum C."/>
            <person name="Birren B."/>
        </authorList>
    </citation>
    <scope>NUCLEOTIDE SEQUENCE</scope>
    <source>
        <strain evidence="14">ERTm3</strain>
    </source>
</reference>
<feature type="domain" description="Methionyl/Leucyl tRNA synthetase" evidence="12">
    <location>
        <begin position="5"/>
        <end position="392"/>
    </location>
</feature>
<evidence type="ECO:0000256" key="4">
    <source>
        <dbReference type="ARBA" id="ARBA00022598"/>
    </source>
</evidence>
<dbReference type="InterPro" id="IPR029038">
    <property type="entry name" value="MetRS_Zn"/>
</dbReference>
<dbReference type="PANTHER" id="PTHR45765:SF1">
    <property type="entry name" value="METHIONINE--TRNA LIGASE, CYTOPLASMIC"/>
    <property type="match status" value="1"/>
</dbReference>
<comment type="catalytic activity">
    <reaction evidence="10">
        <text>tRNA(Met) + L-methionine + ATP = L-methionyl-tRNA(Met) + AMP + diphosphate</text>
        <dbReference type="Rhea" id="RHEA:13481"/>
        <dbReference type="Rhea" id="RHEA-COMP:9667"/>
        <dbReference type="Rhea" id="RHEA-COMP:9698"/>
        <dbReference type="ChEBI" id="CHEBI:30616"/>
        <dbReference type="ChEBI" id="CHEBI:33019"/>
        <dbReference type="ChEBI" id="CHEBI:57844"/>
        <dbReference type="ChEBI" id="CHEBI:78442"/>
        <dbReference type="ChEBI" id="CHEBI:78530"/>
        <dbReference type="ChEBI" id="CHEBI:456215"/>
        <dbReference type="EC" id="6.1.1.10"/>
    </reaction>
</comment>
<dbReference type="InterPro" id="IPR015413">
    <property type="entry name" value="Methionyl/Leucyl_tRNA_Synth"/>
</dbReference>
<dbReference type="PROSITE" id="PS00178">
    <property type="entry name" value="AA_TRNA_LIGASE_I"/>
    <property type="match status" value="1"/>
</dbReference>
<evidence type="ECO:0000256" key="11">
    <source>
        <dbReference type="RuleBase" id="RU363039"/>
    </source>
</evidence>
<dbReference type="OrthoDB" id="5844513at2759"/>
<dbReference type="InterPro" id="IPR023458">
    <property type="entry name" value="Met-tRNA_ligase_1"/>
</dbReference>
<dbReference type="GO" id="GO:0006431">
    <property type="term" value="P:methionyl-tRNA aminoacylation"/>
    <property type="evidence" value="ECO:0007669"/>
    <property type="project" value="InterPro"/>
</dbReference>
<feature type="domain" description="Methionyl-tRNA synthetase anticodon-binding" evidence="13">
    <location>
        <begin position="410"/>
        <end position="536"/>
    </location>
</feature>
<dbReference type="Proteomes" id="UP000002872">
    <property type="component" value="Unassembled WGS sequence"/>
</dbReference>
<evidence type="ECO:0000256" key="1">
    <source>
        <dbReference type="ARBA" id="ARBA00004496"/>
    </source>
</evidence>
<evidence type="ECO:0000256" key="2">
    <source>
        <dbReference type="ARBA" id="ARBA00005594"/>
    </source>
</evidence>
<evidence type="ECO:0000256" key="5">
    <source>
        <dbReference type="ARBA" id="ARBA00022741"/>
    </source>
</evidence>
<evidence type="ECO:0000313" key="14">
    <source>
        <dbReference type="EMBL" id="EIJ89351.1"/>
    </source>
</evidence>
<comment type="subcellular location">
    <subcellularLocation>
        <location evidence="1">Cytoplasm</location>
    </subcellularLocation>
</comment>
<evidence type="ECO:0000256" key="6">
    <source>
        <dbReference type="ARBA" id="ARBA00022840"/>
    </source>
</evidence>
<keyword evidence="5 11" id="KW-0547">Nucleotide-binding</keyword>
<proteinExistence type="inferred from homology"/>
<dbReference type="HOGENOM" id="CLU_009710_1_2_1"/>
<dbReference type="OMA" id="YMRMAGH"/>
<dbReference type="InParanoid" id="I3EJF4"/>
<dbReference type="InterPro" id="IPR009080">
    <property type="entry name" value="tRNAsynth_Ia_anticodon-bd"/>
</dbReference>
<dbReference type="EC" id="6.1.1.10" evidence="3"/>
<evidence type="ECO:0000256" key="9">
    <source>
        <dbReference type="ARBA" id="ARBA00030904"/>
    </source>
</evidence>
<dbReference type="InterPro" id="IPR033911">
    <property type="entry name" value="MetRS_core"/>
</dbReference>
<gene>
    <name evidence="14" type="ORF">NEQG_00121</name>
</gene>
<keyword evidence="8 11" id="KW-0030">Aminoacyl-tRNA synthetase</keyword>
<evidence type="ECO:0000259" key="13">
    <source>
        <dbReference type="Pfam" id="PF19303"/>
    </source>
</evidence>
<dbReference type="EMBL" id="GL870876">
    <property type="protein sequence ID" value="EIJ89351.1"/>
    <property type="molecule type" value="Genomic_DNA"/>
</dbReference>
<dbReference type="STRING" id="935791.I3EJF4"/>
<dbReference type="InterPro" id="IPR001412">
    <property type="entry name" value="aa-tRNA-synth_I_CS"/>
</dbReference>
<protein>
    <recommendedName>
        <fullName evidence="3">methionine--tRNA ligase</fullName>
        <ecNumber evidence="3">6.1.1.10</ecNumber>
    </recommendedName>
    <alternativeName>
        <fullName evidence="9">Methionyl-tRNA synthetase</fullName>
    </alternativeName>
</protein>
<dbReference type="VEuPathDB" id="MicrosporidiaDB:NEQG_00121"/>
<dbReference type="GO" id="GO:0017101">
    <property type="term" value="C:aminoacyl-tRNA synthetase multienzyme complex"/>
    <property type="evidence" value="ECO:0007669"/>
    <property type="project" value="TreeGrafter"/>
</dbReference>
<keyword evidence="4 11" id="KW-0436">Ligase</keyword>
<dbReference type="SUPFAM" id="SSF47323">
    <property type="entry name" value="Anticodon-binding domain of a subclass of class I aminoacyl-tRNA synthetases"/>
    <property type="match status" value="1"/>
</dbReference>
<dbReference type="PANTHER" id="PTHR45765">
    <property type="entry name" value="METHIONINE--TRNA LIGASE"/>
    <property type="match status" value="1"/>
</dbReference>
<dbReference type="PRINTS" id="PR01041">
    <property type="entry name" value="TRNASYNTHMET"/>
</dbReference>
<dbReference type="GO" id="GO:0004825">
    <property type="term" value="F:methionine-tRNA ligase activity"/>
    <property type="evidence" value="ECO:0007669"/>
    <property type="project" value="UniProtKB-EC"/>
</dbReference>
<organism evidence="14 15">
    <name type="scientific">Nematocida parisii (strain ERTm3)</name>
    <name type="common">Nematode killer fungus</name>
    <dbReference type="NCBI Taxonomy" id="935791"/>
    <lineage>
        <taxon>Eukaryota</taxon>
        <taxon>Fungi</taxon>
        <taxon>Fungi incertae sedis</taxon>
        <taxon>Microsporidia</taxon>
        <taxon>Nematocida</taxon>
    </lineage>
</organism>
<dbReference type="Pfam" id="PF19303">
    <property type="entry name" value="Anticodon_3"/>
    <property type="match status" value="1"/>
</dbReference>
<comment type="similarity">
    <text evidence="2 11">Belongs to the class-I aminoacyl-tRNA synthetase family.</text>
</comment>
<dbReference type="CDD" id="cd00814">
    <property type="entry name" value="MetRS_core"/>
    <property type="match status" value="1"/>
</dbReference>
<dbReference type="Gene3D" id="3.40.50.620">
    <property type="entry name" value="HUPs"/>
    <property type="match status" value="1"/>
</dbReference>
<accession>I3EJF4</accession>
<dbReference type="GO" id="GO:0005829">
    <property type="term" value="C:cytosol"/>
    <property type="evidence" value="ECO:0007669"/>
    <property type="project" value="TreeGrafter"/>
</dbReference>
<dbReference type="NCBIfam" id="TIGR00398">
    <property type="entry name" value="metG"/>
    <property type="match status" value="1"/>
</dbReference>
<evidence type="ECO:0000256" key="3">
    <source>
        <dbReference type="ARBA" id="ARBA00012838"/>
    </source>
</evidence>
<dbReference type="GO" id="GO:0005524">
    <property type="term" value="F:ATP binding"/>
    <property type="evidence" value="ECO:0007669"/>
    <property type="project" value="UniProtKB-KW"/>
</dbReference>
<evidence type="ECO:0000259" key="12">
    <source>
        <dbReference type="Pfam" id="PF09334"/>
    </source>
</evidence>
<dbReference type="SUPFAM" id="SSF52374">
    <property type="entry name" value="Nucleotidylyl transferase"/>
    <property type="match status" value="1"/>
</dbReference>